<protein>
    <recommendedName>
        <fullName evidence="2">Rhodopsin domain-containing protein</fullName>
    </recommendedName>
</protein>
<dbReference type="HOGENOM" id="CLU_894413_0_0_1"/>
<dbReference type="InterPro" id="IPR049326">
    <property type="entry name" value="Rhodopsin_dom_fungi"/>
</dbReference>
<reference evidence="3" key="3">
    <citation type="submission" date="2010-09" db="EMBL/GenBank/DDBJ databases">
        <title>Annotation of Gaeumannomyces graminis var. tritici R3-111a-1.</title>
        <authorList>
            <consortium name="The Broad Institute Genome Sequencing Platform"/>
            <person name="Ma L.-J."/>
            <person name="Dead R."/>
            <person name="Young S.K."/>
            <person name="Zeng Q."/>
            <person name="Gargeya S."/>
            <person name="Fitzgerald M."/>
            <person name="Haas B."/>
            <person name="Abouelleil A."/>
            <person name="Alvarado L."/>
            <person name="Arachchi H.M."/>
            <person name="Berlin A."/>
            <person name="Brown A."/>
            <person name="Chapman S.B."/>
            <person name="Chen Z."/>
            <person name="Dunbar C."/>
            <person name="Freedman E."/>
            <person name="Gearin G."/>
            <person name="Gellesch M."/>
            <person name="Goldberg J."/>
            <person name="Griggs A."/>
            <person name="Gujja S."/>
            <person name="Heiman D."/>
            <person name="Howarth C."/>
            <person name="Larson L."/>
            <person name="Lui A."/>
            <person name="MacDonald P.J.P."/>
            <person name="Mehta T."/>
            <person name="Montmayeur A."/>
            <person name="Murphy C."/>
            <person name="Neiman D."/>
            <person name="Pearson M."/>
            <person name="Priest M."/>
            <person name="Roberts A."/>
            <person name="Saif S."/>
            <person name="Shea T."/>
            <person name="Shenoy N."/>
            <person name="Sisk P."/>
            <person name="Stolte C."/>
            <person name="Sykes S."/>
            <person name="Yandava C."/>
            <person name="Wortman J."/>
            <person name="Nusbaum C."/>
            <person name="Birren B."/>
        </authorList>
    </citation>
    <scope>NUCLEOTIDE SEQUENCE</scope>
    <source>
        <strain evidence="3">R3-111a-1</strain>
    </source>
</reference>
<gene>
    <name evidence="4" type="primary">20347711</name>
    <name evidence="3" type="ORF">GGTG_07253</name>
</gene>
<evidence type="ECO:0000256" key="1">
    <source>
        <dbReference type="SAM" id="Phobius"/>
    </source>
</evidence>
<feature type="domain" description="Rhodopsin" evidence="2">
    <location>
        <begin position="27"/>
        <end position="260"/>
    </location>
</feature>
<reference evidence="3" key="2">
    <citation type="submission" date="2010-07" db="EMBL/GenBank/DDBJ databases">
        <authorList>
            <consortium name="The Broad Institute Genome Sequencing Platform"/>
            <consortium name="Broad Institute Genome Sequencing Center for Infectious Disease"/>
            <person name="Ma L.-J."/>
            <person name="Dead R."/>
            <person name="Young S."/>
            <person name="Zeng Q."/>
            <person name="Koehrsen M."/>
            <person name="Alvarado L."/>
            <person name="Berlin A."/>
            <person name="Chapman S.B."/>
            <person name="Chen Z."/>
            <person name="Freedman E."/>
            <person name="Gellesch M."/>
            <person name="Goldberg J."/>
            <person name="Griggs A."/>
            <person name="Gujja S."/>
            <person name="Heilman E.R."/>
            <person name="Heiman D."/>
            <person name="Hepburn T."/>
            <person name="Howarth C."/>
            <person name="Jen D."/>
            <person name="Larson L."/>
            <person name="Mehta T."/>
            <person name="Neiman D."/>
            <person name="Pearson M."/>
            <person name="Roberts A."/>
            <person name="Saif S."/>
            <person name="Shea T."/>
            <person name="Shenoy N."/>
            <person name="Sisk P."/>
            <person name="Stolte C."/>
            <person name="Sykes S."/>
            <person name="Walk T."/>
            <person name="White J."/>
            <person name="Yandava C."/>
            <person name="Haas B."/>
            <person name="Nusbaum C."/>
            <person name="Birren B."/>
        </authorList>
    </citation>
    <scope>NUCLEOTIDE SEQUENCE</scope>
    <source>
        <strain evidence="3">R3-111a-1</strain>
    </source>
</reference>
<reference evidence="4" key="4">
    <citation type="journal article" date="2015" name="G3 (Bethesda)">
        <title>Genome sequences of three phytopathogenic species of the Magnaporthaceae family of fungi.</title>
        <authorList>
            <person name="Okagaki L.H."/>
            <person name="Nunes C.C."/>
            <person name="Sailsbery J."/>
            <person name="Clay B."/>
            <person name="Brown D."/>
            <person name="John T."/>
            <person name="Oh Y."/>
            <person name="Young N."/>
            <person name="Fitzgerald M."/>
            <person name="Haas B.J."/>
            <person name="Zeng Q."/>
            <person name="Young S."/>
            <person name="Adiconis X."/>
            <person name="Fan L."/>
            <person name="Levin J.Z."/>
            <person name="Mitchell T.K."/>
            <person name="Okubara P.A."/>
            <person name="Farman M.L."/>
            <person name="Kohn L.M."/>
            <person name="Birren B."/>
            <person name="Ma L.-J."/>
            <person name="Dean R.A."/>
        </authorList>
    </citation>
    <scope>NUCLEOTIDE SEQUENCE</scope>
    <source>
        <strain evidence="4">R3-111a-1</strain>
    </source>
</reference>
<feature type="transmembrane region" description="Helical" evidence="1">
    <location>
        <begin position="6"/>
        <end position="31"/>
    </location>
</feature>
<keyword evidence="5" id="KW-1185">Reference proteome</keyword>
<dbReference type="VEuPathDB" id="FungiDB:GGTG_07253"/>
<evidence type="ECO:0000259" key="2">
    <source>
        <dbReference type="Pfam" id="PF20684"/>
    </source>
</evidence>
<reference evidence="4" key="5">
    <citation type="submission" date="2018-04" db="UniProtKB">
        <authorList>
            <consortium name="EnsemblFungi"/>
        </authorList>
    </citation>
    <scope>IDENTIFICATION</scope>
    <source>
        <strain evidence="4">R3-111a-1</strain>
    </source>
</reference>
<keyword evidence="1" id="KW-0812">Transmembrane</keyword>
<dbReference type="PANTHER" id="PTHR39614">
    <property type="entry name" value="INTEGRAL MEMBRANE PROTEIN"/>
    <property type="match status" value="1"/>
</dbReference>
<accession>J3P156</accession>
<dbReference type="Proteomes" id="UP000006039">
    <property type="component" value="Unassembled WGS sequence"/>
</dbReference>
<dbReference type="EnsemblFungi" id="EJT77341">
    <property type="protein sequence ID" value="EJT77341"/>
    <property type="gene ID" value="GGTG_07253"/>
</dbReference>
<dbReference type="STRING" id="644352.J3P156"/>
<evidence type="ECO:0000313" key="4">
    <source>
        <dbReference type="EnsemblFungi" id="EJT77341"/>
    </source>
</evidence>
<name>J3P156_GAET3</name>
<feature type="transmembrane region" description="Helical" evidence="1">
    <location>
        <begin position="235"/>
        <end position="257"/>
    </location>
</feature>
<feature type="transmembrane region" description="Helical" evidence="1">
    <location>
        <begin position="163"/>
        <end position="187"/>
    </location>
</feature>
<evidence type="ECO:0000313" key="3">
    <source>
        <dbReference type="EMBL" id="EJT77341.1"/>
    </source>
</evidence>
<evidence type="ECO:0000313" key="5">
    <source>
        <dbReference type="Proteomes" id="UP000006039"/>
    </source>
</evidence>
<proteinExistence type="predicted"/>
<reference evidence="5" key="1">
    <citation type="submission" date="2010-07" db="EMBL/GenBank/DDBJ databases">
        <title>The genome sequence of Gaeumannomyces graminis var. tritici strain R3-111a-1.</title>
        <authorList>
            <consortium name="The Broad Institute Genome Sequencing Platform"/>
            <person name="Ma L.-J."/>
            <person name="Dead R."/>
            <person name="Young S."/>
            <person name="Zeng Q."/>
            <person name="Koehrsen M."/>
            <person name="Alvarado L."/>
            <person name="Berlin A."/>
            <person name="Chapman S.B."/>
            <person name="Chen Z."/>
            <person name="Freedman E."/>
            <person name="Gellesch M."/>
            <person name="Goldberg J."/>
            <person name="Griggs A."/>
            <person name="Gujja S."/>
            <person name="Heilman E.R."/>
            <person name="Heiman D."/>
            <person name="Hepburn T."/>
            <person name="Howarth C."/>
            <person name="Jen D."/>
            <person name="Larson L."/>
            <person name="Mehta T."/>
            <person name="Neiman D."/>
            <person name="Pearson M."/>
            <person name="Roberts A."/>
            <person name="Saif S."/>
            <person name="Shea T."/>
            <person name="Shenoy N."/>
            <person name="Sisk P."/>
            <person name="Stolte C."/>
            <person name="Sykes S."/>
            <person name="Walk T."/>
            <person name="White J."/>
            <person name="Yandava C."/>
            <person name="Haas B."/>
            <person name="Nusbaum C."/>
            <person name="Birren B."/>
        </authorList>
    </citation>
    <scope>NUCLEOTIDE SEQUENCE [LARGE SCALE GENOMIC DNA]</scope>
    <source>
        <strain evidence="5">R3-111a-1</strain>
    </source>
</reference>
<dbReference type="eggNOG" id="ENOG502SPVV">
    <property type="taxonomic scope" value="Eukaryota"/>
</dbReference>
<dbReference type="AlphaFoldDB" id="J3P156"/>
<feature type="transmembrane region" description="Helical" evidence="1">
    <location>
        <begin position="86"/>
        <end position="110"/>
    </location>
</feature>
<keyword evidence="1" id="KW-1133">Transmembrane helix</keyword>
<keyword evidence="1" id="KW-0472">Membrane</keyword>
<dbReference type="OrthoDB" id="3918601at2759"/>
<feature type="transmembrane region" description="Helical" evidence="1">
    <location>
        <begin position="194"/>
        <end position="215"/>
    </location>
</feature>
<dbReference type="GeneID" id="20347711"/>
<dbReference type="PANTHER" id="PTHR39614:SF2">
    <property type="entry name" value="INTEGRAL MEMBRANE PROTEIN"/>
    <property type="match status" value="1"/>
</dbReference>
<feature type="transmembrane region" description="Helical" evidence="1">
    <location>
        <begin position="43"/>
        <end position="66"/>
    </location>
</feature>
<dbReference type="EMBL" id="GL385397">
    <property type="protein sequence ID" value="EJT77341.1"/>
    <property type="molecule type" value="Genomic_DNA"/>
</dbReference>
<dbReference type="RefSeq" id="XP_009223341.1">
    <property type="nucleotide sequence ID" value="XM_009225077.1"/>
</dbReference>
<dbReference type="Pfam" id="PF20684">
    <property type="entry name" value="Fung_rhodopsin"/>
    <property type="match status" value="1"/>
</dbReference>
<organism evidence="3">
    <name type="scientific">Gaeumannomyces tritici (strain R3-111a-1)</name>
    <name type="common">Wheat and barley take-all root rot fungus</name>
    <name type="synonym">Gaeumannomyces graminis var. tritici</name>
    <dbReference type="NCBI Taxonomy" id="644352"/>
    <lineage>
        <taxon>Eukaryota</taxon>
        <taxon>Fungi</taxon>
        <taxon>Dikarya</taxon>
        <taxon>Ascomycota</taxon>
        <taxon>Pezizomycotina</taxon>
        <taxon>Sordariomycetes</taxon>
        <taxon>Sordariomycetidae</taxon>
        <taxon>Magnaporthales</taxon>
        <taxon>Magnaporthaceae</taxon>
        <taxon>Gaeumannomyces</taxon>
    </lineage>
</organism>
<sequence length="311" mass="33140">MAPTDHSVLLTIATISGMVFSCAAILIRVCMRTGPRPRLSWEGVALAATILVSLTQSSVVLFAIAHGFGKSAGEATYDDILTRGKAIYFGDILFIIAIWMTKCFTAFVFFRQPFRKSHSKSVLAAIITFTAFMFTSVLLLALSCDLPPPGTPIEKSCTALESVRWVVVASLDVASELLLFSLSIYLVSGLRLRLAAKLAVTAVFGARLVLVAPAVLHAHLLRSALVSGDPSLQEVGAAVCVQVEMCIAIASTAAVAYDPFVTALGAQHGGRVAGGVARQEDAIDLQRAEAGALRVLRAREFRVAAEPREHQ</sequence>
<feature type="transmembrane region" description="Helical" evidence="1">
    <location>
        <begin position="122"/>
        <end position="143"/>
    </location>
</feature>